<dbReference type="RefSeq" id="WP_345396854.1">
    <property type="nucleotide sequence ID" value="NZ_BAABLA010000026.1"/>
</dbReference>
<dbReference type="Proteomes" id="UP001596337">
    <property type="component" value="Unassembled WGS sequence"/>
</dbReference>
<accession>A0ABW2C489</accession>
<feature type="domain" description="DUF6292" evidence="1">
    <location>
        <begin position="16"/>
        <end position="101"/>
    </location>
</feature>
<sequence length="135" mass="15000">METVRNTQAEWGLDRYVTMITEGLGVTDTPSYTDITSPAIAYIELAEPFPLFPNRPAALLWDEAYGWAAAIESASGQDWVMVAYLGMEILPHPDMVVAFARRLQRGNHADGPFPPEFTACDDLHDRLAAYASSRH</sequence>
<comment type="caution">
    <text evidence="2">The sequence shown here is derived from an EMBL/GenBank/DDBJ whole genome shotgun (WGS) entry which is preliminary data.</text>
</comment>
<evidence type="ECO:0000259" key="1">
    <source>
        <dbReference type="Pfam" id="PF19809"/>
    </source>
</evidence>
<dbReference type="EMBL" id="JBHSXX010000001">
    <property type="protein sequence ID" value="MFC6868844.1"/>
    <property type="molecule type" value="Genomic_DNA"/>
</dbReference>
<protein>
    <submittedName>
        <fullName evidence="2">DUF6292 family protein</fullName>
    </submittedName>
</protein>
<dbReference type="InterPro" id="IPR046259">
    <property type="entry name" value="DUF6292"/>
</dbReference>
<dbReference type="Pfam" id="PF19809">
    <property type="entry name" value="DUF6292"/>
    <property type="match status" value="1"/>
</dbReference>
<proteinExistence type="predicted"/>
<evidence type="ECO:0000313" key="2">
    <source>
        <dbReference type="EMBL" id="MFC6868844.1"/>
    </source>
</evidence>
<keyword evidence="3" id="KW-1185">Reference proteome</keyword>
<gene>
    <name evidence="2" type="ORF">ACFQGD_17010</name>
</gene>
<name>A0ABW2C489_9PSEU</name>
<organism evidence="2 3">
    <name type="scientific">Haloechinothrix salitolerans</name>
    <dbReference type="NCBI Taxonomy" id="926830"/>
    <lineage>
        <taxon>Bacteria</taxon>
        <taxon>Bacillati</taxon>
        <taxon>Actinomycetota</taxon>
        <taxon>Actinomycetes</taxon>
        <taxon>Pseudonocardiales</taxon>
        <taxon>Pseudonocardiaceae</taxon>
        <taxon>Haloechinothrix</taxon>
    </lineage>
</organism>
<reference evidence="3" key="1">
    <citation type="journal article" date="2019" name="Int. J. Syst. Evol. Microbiol.">
        <title>The Global Catalogue of Microorganisms (GCM) 10K type strain sequencing project: providing services to taxonomists for standard genome sequencing and annotation.</title>
        <authorList>
            <consortium name="The Broad Institute Genomics Platform"/>
            <consortium name="The Broad Institute Genome Sequencing Center for Infectious Disease"/>
            <person name="Wu L."/>
            <person name="Ma J."/>
        </authorList>
    </citation>
    <scope>NUCLEOTIDE SEQUENCE [LARGE SCALE GENOMIC DNA]</scope>
    <source>
        <strain evidence="3">KCTC 32255</strain>
    </source>
</reference>
<evidence type="ECO:0000313" key="3">
    <source>
        <dbReference type="Proteomes" id="UP001596337"/>
    </source>
</evidence>